<dbReference type="GO" id="GO:0003841">
    <property type="term" value="F:1-acylglycerol-3-phosphate O-acyltransferase activity"/>
    <property type="evidence" value="ECO:0007669"/>
    <property type="project" value="TreeGrafter"/>
</dbReference>
<keyword evidence="3 6" id="KW-0012">Acyltransferase</keyword>
<dbReference type="SMART" id="SM00563">
    <property type="entry name" value="PlsC"/>
    <property type="match status" value="1"/>
</dbReference>
<organism evidence="6 7">
    <name type="scientific">Dokdonella fugitiva</name>
    <dbReference type="NCBI Taxonomy" id="328517"/>
    <lineage>
        <taxon>Bacteria</taxon>
        <taxon>Pseudomonadati</taxon>
        <taxon>Pseudomonadota</taxon>
        <taxon>Gammaproteobacteria</taxon>
        <taxon>Lysobacterales</taxon>
        <taxon>Rhodanobacteraceae</taxon>
        <taxon>Dokdonella</taxon>
    </lineage>
</organism>
<comment type="pathway">
    <text evidence="1">Lipid metabolism.</text>
</comment>
<dbReference type="SUPFAM" id="SSF69593">
    <property type="entry name" value="Glycerol-3-phosphate (1)-acyltransferase"/>
    <property type="match status" value="1"/>
</dbReference>
<sequence length="227" mass="25818">MTFALHGVRRVIVTMGYLLRLFFYGVLVRLVVLFVLGLNVRHRERLPVRGPAILAANHNSHLDAMAMISLLPLRLLPKVRPVAAADYFLRNKLLAWFALNVVGIVPLNRQRTHEKEDLLAPIAAALERGEILVFFPEGSRGEPEQLAEFKTGLARIAERRPDVPVIPVYTYGLGKALPKGEWMIVPFFVDIFVGEPLHFDGDRFAYMDRYRHAMAELALEEKHADWT</sequence>
<dbReference type="Pfam" id="PF01553">
    <property type="entry name" value="Acyltransferase"/>
    <property type="match status" value="1"/>
</dbReference>
<feature type="domain" description="Phospholipid/glycerol acyltransferase" evidence="5">
    <location>
        <begin position="52"/>
        <end position="173"/>
    </location>
</feature>
<dbReference type="Proteomes" id="UP000294862">
    <property type="component" value="Unassembled WGS sequence"/>
</dbReference>
<keyword evidence="7" id="KW-1185">Reference proteome</keyword>
<dbReference type="AlphaFoldDB" id="A0A4R2I2U7"/>
<evidence type="ECO:0000313" key="7">
    <source>
        <dbReference type="Proteomes" id="UP000294862"/>
    </source>
</evidence>
<dbReference type="PANTHER" id="PTHR10434">
    <property type="entry name" value="1-ACYL-SN-GLYCEROL-3-PHOSPHATE ACYLTRANSFERASE"/>
    <property type="match status" value="1"/>
</dbReference>
<keyword evidence="4" id="KW-0472">Membrane</keyword>
<gene>
    <name evidence="6" type="ORF">EV148_1082</name>
</gene>
<evidence type="ECO:0000256" key="4">
    <source>
        <dbReference type="SAM" id="Phobius"/>
    </source>
</evidence>
<dbReference type="RefSeq" id="WP_199222789.1">
    <property type="nucleotide sequence ID" value="NZ_SLWQ01000008.1"/>
</dbReference>
<dbReference type="InterPro" id="IPR002123">
    <property type="entry name" value="Plipid/glycerol_acylTrfase"/>
</dbReference>
<keyword evidence="2 6" id="KW-0808">Transferase</keyword>
<protein>
    <submittedName>
        <fullName evidence="6">1-acyl-sn-glycerol-3-phosphate acyltransferase</fullName>
    </submittedName>
</protein>
<dbReference type="PANTHER" id="PTHR10434:SF11">
    <property type="entry name" value="1-ACYL-SN-GLYCEROL-3-PHOSPHATE ACYLTRANSFERASE"/>
    <property type="match status" value="1"/>
</dbReference>
<dbReference type="CDD" id="cd07989">
    <property type="entry name" value="LPLAT_AGPAT-like"/>
    <property type="match status" value="1"/>
</dbReference>
<feature type="transmembrane region" description="Helical" evidence="4">
    <location>
        <begin position="21"/>
        <end position="40"/>
    </location>
</feature>
<dbReference type="EMBL" id="SLWQ01000008">
    <property type="protein sequence ID" value="TCO38167.1"/>
    <property type="molecule type" value="Genomic_DNA"/>
</dbReference>
<evidence type="ECO:0000256" key="2">
    <source>
        <dbReference type="ARBA" id="ARBA00022679"/>
    </source>
</evidence>
<evidence type="ECO:0000313" key="6">
    <source>
        <dbReference type="EMBL" id="TCO38167.1"/>
    </source>
</evidence>
<evidence type="ECO:0000256" key="3">
    <source>
        <dbReference type="ARBA" id="ARBA00023315"/>
    </source>
</evidence>
<evidence type="ECO:0000256" key="1">
    <source>
        <dbReference type="ARBA" id="ARBA00005189"/>
    </source>
</evidence>
<comment type="caution">
    <text evidence="6">The sequence shown here is derived from an EMBL/GenBank/DDBJ whole genome shotgun (WGS) entry which is preliminary data.</text>
</comment>
<dbReference type="GO" id="GO:0006654">
    <property type="term" value="P:phosphatidic acid biosynthetic process"/>
    <property type="evidence" value="ECO:0007669"/>
    <property type="project" value="TreeGrafter"/>
</dbReference>
<evidence type="ECO:0000259" key="5">
    <source>
        <dbReference type="SMART" id="SM00563"/>
    </source>
</evidence>
<accession>A0A4R2I2U7</accession>
<keyword evidence="4" id="KW-0812">Transmembrane</keyword>
<reference evidence="6 7" key="1">
    <citation type="journal article" date="2015" name="Stand. Genomic Sci.">
        <title>Genomic Encyclopedia of Bacterial and Archaeal Type Strains, Phase III: the genomes of soil and plant-associated and newly described type strains.</title>
        <authorList>
            <person name="Whitman W.B."/>
            <person name="Woyke T."/>
            <person name="Klenk H.P."/>
            <person name="Zhou Y."/>
            <person name="Lilburn T.G."/>
            <person name="Beck B.J."/>
            <person name="De Vos P."/>
            <person name="Vandamme P."/>
            <person name="Eisen J.A."/>
            <person name="Garrity G."/>
            <person name="Hugenholtz P."/>
            <person name="Kyrpides N.C."/>
        </authorList>
    </citation>
    <scope>NUCLEOTIDE SEQUENCE [LARGE SCALE GENOMIC DNA]</scope>
    <source>
        <strain evidence="6 7">A3</strain>
    </source>
</reference>
<keyword evidence="4" id="KW-1133">Transmembrane helix</keyword>
<name>A0A4R2I2U7_9GAMM</name>
<proteinExistence type="predicted"/>